<reference evidence="3" key="1">
    <citation type="submission" date="2015-07" db="EMBL/GenBank/DDBJ databases">
        <authorList>
            <person name="Ju K.-S."/>
            <person name="Doroghazi J.R."/>
            <person name="Metcalf W.W."/>
        </authorList>
    </citation>
    <scope>NUCLEOTIDE SEQUENCE [LARGE SCALE GENOMIC DNA]</scope>
    <source>
        <strain evidence="3">NRRL ISP-5002</strain>
    </source>
</reference>
<feature type="region of interest" description="Disordered" evidence="1">
    <location>
        <begin position="78"/>
        <end position="97"/>
    </location>
</feature>
<sequence length="118" mass="12214">MVTDWMAARESSPVMAGERSVRRQWLKAVAEVGQFGDAGVVEEVVVVCDALGGGALGAIGGEVVAAGAGRRGSALSAGQRVKAARKRSRARTSSPEAHASLAAVARLLREPNCRAMAW</sequence>
<dbReference type="AlphaFoldDB" id="A0A0N0XVR6"/>
<dbReference type="EMBL" id="LGKG01000144">
    <property type="protein sequence ID" value="KPC61855.1"/>
    <property type="molecule type" value="Genomic_DNA"/>
</dbReference>
<keyword evidence="3" id="KW-1185">Reference proteome</keyword>
<name>A0A0N0XVR6_9ACTN</name>
<dbReference type="Proteomes" id="UP000037982">
    <property type="component" value="Unassembled WGS sequence"/>
</dbReference>
<evidence type="ECO:0000256" key="1">
    <source>
        <dbReference type="SAM" id="MobiDB-lite"/>
    </source>
</evidence>
<accession>A0A0N0XVR6</accession>
<dbReference type="PATRIC" id="fig|66876.3.peg.4955"/>
<evidence type="ECO:0000313" key="2">
    <source>
        <dbReference type="EMBL" id="KPC61855.1"/>
    </source>
</evidence>
<protein>
    <submittedName>
        <fullName evidence="2">Uncharacterized protein</fullName>
    </submittedName>
</protein>
<organism evidence="2 3">
    <name type="scientific">Streptomyces chattanoogensis</name>
    <dbReference type="NCBI Taxonomy" id="66876"/>
    <lineage>
        <taxon>Bacteria</taxon>
        <taxon>Bacillati</taxon>
        <taxon>Actinomycetota</taxon>
        <taxon>Actinomycetes</taxon>
        <taxon>Kitasatosporales</taxon>
        <taxon>Streptomycetaceae</taxon>
        <taxon>Streptomyces</taxon>
    </lineage>
</organism>
<evidence type="ECO:0000313" key="3">
    <source>
        <dbReference type="Proteomes" id="UP000037982"/>
    </source>
</evidence>
<proteinExistence type="predicted"/>
<comment type="caution">
    <text evidence="2">The sequence shown here is derived from an EMBL/GenBank/DDBJ whole genome shotgun (WGS) entry which is preliminary data.</text>
</comment>
<gene>
    <name evidence="2" type="ORF">ADL29_22565</name>
</gene>